<dbReference type="Proteomes" id="UP000054770">
    <property type="component" value="Unassembled WGS sequence"/>
</dbReference>
<evidence type="ECO:0000313" key="3">
    <source>
        <dbReference type="EMBL" id="SAL70458.1"/>
    </source>
</evidence>
<keyword evidence="2" id="KW-0560">Oxidoreductase</keyword>
<dbReference type="EMBL" id="FCON02000045">
    <property type="protein sequence ID" value="SAL70458.1"/>
    <property type="molecule type" value="Genomic_DNA"/>
</dbReference>
<dbReference type="AlphaFoldDB" id="A0A158JNU9"/>
<accession>A0A158JNU9</accession>
<protein>
    <submittedName>
        <fullName evidence="3">Short-chain dehydrogenase/reductase SDR</fullName>
    </submittedName>
</protein>
<dbReference type="PANTHER" id="PTHR24321">
    <property type="entry name" value="DEHYDROGENASES, SHORT CHAIN"/>
    <property type="match status" value="1"/>
</dbReference>
<dbReference type="NCBIfam" id="NF005559">
    <property type="entry name" value="PRK07231.1"/>
    <property type="match status" value="1"/>
</dbReference>
<proteinExistence type="inferred from homology"/>
<keyword evidence="4" id="KW-1185">Reference proteome</keyword>
<dbReference type="SUPFAM" id="SSF51735">
    <property type="entry name" value="NAD(P)-binding Rossmann-fold domains"/>
    <property type="match status" value="1"/>
</dbReference>
<evidence type="ECO:0000313" key="4">
    <source>
        <dbReference type="Proteomes" id="UP000054770"/>
    </source>
</evidence>
<name>A0A158JNU9_9BURK</name>
<dbReference type="PANTHER" id="PTHR24321:SF8">
    <property type="entry name" value="ESTRADIOL 17-BETA-DEHYDROGENASE 8-RELATED"/>
    <property type="match status" value="1"/>
</dbReference>
<dbReference type="InterPro" id="IPR020904">
    <property type="entry name" value="Sc_DH/Rdtase_CS"/>
</dbReference>
<dbReference type="RefSeq" id="WP_087646134.1">
    <property type="nucleotide sequence ID" value="NZ_FCON02000045.1"/>
</dbReference>
<dbReference type="Gene3D" id="3.40.50.720">
    <property type="entry name" value="NAD(P)-binding Rossmann-like Domain"/>
    <property type="match status" value="1"/>
</dbReference>
<comment type="caution">
    <text evidence="3">The sequence shown here is derived from an EMBL/GenBank/DDBJ whole genome shotgun (WGS) entry which is preliminary data.</text>
</comment>
<evidence type="ECO:0000256" key="2">
    <source>
        <dbReference type="ARBA" id="ARBA00023002"/>
    </source>
</evidence>
<dbReference type="PROSITE" id="PS00061">
    <property type="entry name" value="ADH_SHORT"/>
    <property type="match status" value="1"/>
</dbReference>
<dbReference type="Pfam" id="PF13561">
    <property type="entry name" value="adh_short_C2"/>
    <property type="match status" value="1"/>
</dbReference>
<dbReference type="OrthoDB" id="9178657at2"/>
<dbReference type="InterPro" id="IPR002347">
    <property type="entry name" value="SDR_fam"/>
</dbReference>
<sequence length="248" mass="25348">MDKPVILITGALTGIGRATAIAFAESGARLVVSGRREAEGNALASELRELGAQAHFIRADVRHDGDVRNLVDATVARFGRIDAAVNNAGTEGQPGAIVDQSAESYAATFDTNVLGTLLSMKHELRVMLAQESGSIVNVSSTYGHEGAAYAAVYAGSKHAVEGMTKSAALENAAAGVRVNAVAPGPTDTGMLDRFTGTAEKKAALASKVPLGRVGKPEDIARAIVFLASDAASFVTGQIVTVDGGKTAG</sequence>
<evidence type="ECO:0000256" key="1">
    <source>
        <dbReference type="ARBA" id="ARBA00006484"/>
    </source>
</evidence>
<dbReference type="PRINTS" id="PR00081">
    <property type="entry name" value="GDHRDH"/>
</dbReference>
<comment type="similarity">
    <text evidence="1">Belongs to the short-chain dehydrogenases/reductases (SDR) family.</text>
</comment>
<dbReference type="InterPro" id="IPR036291">
    <property type="entry name" value="NAD(P)-bd_dom_sf"/>
</dbReference>
<gene>
    <name evidence="3" type="ORF">AWB68_04049</name>
</gene>
<dbReference type="GO" id="GO:0016491">
    <property type="term" value="F:oxidoreductase activity"/>
    <property type="evidence" value="ECO:0007669"/>
    <property type="project" value="UniProtKB-KW"/>
</dbReference>
<organism evidence="3 4">
    <name type="scientific">Caballeronia choica</name>
    <dbReference type="NCBI Taxonomy" id="326476"/>
    <lineage>
        <taxon>Bacteria</taxon>
        <taxon>Pseudomonadati</taxon>
        <taxon>Pseudomonadota</taxon>
        <taxon>Betaproteobacteria</taxon>
        <taxon>Burkholderiales</taxon>
        <taxon>Burkholderiaceae</taxon>
        <taxon>Caballeronia</taxon>
    </lineage>
</organism>
<dbReference type="CDD" id="cd05233">
    <property type="entry name" value="SDR_c"/>
    <property type="match status" value="1"/>
</dbReference>
<dbReference type="FunFam" id="3.40.50.720:FF:000084">
    <property type="entry name" value="Short-chain dehydrogenase reductase"/>
    <property type="match status" value="1"/>
</dbReference>
<dbReference type="PRINTS" id="PR00080">
    <property type="entry name" value="SDRFAMILY"/>
</dbReference>
<reference evidence="3" key="1">
    <citation type="submission" date="2016-01" db="EMBL/GenBank/DDBJ databases">
        <authorList>
            <person name="Peeters C."/>
        </authorList>
    </citation>
    <scope>NUCLEOTIDE SEQUENCE [LARGE SCALE GENOMIC DNA]</scope>
    <source>
        <strain evidence="3">LMG 22940</strain>
    </source>
</reference>